<dbReference type="GO" id="GO:0003677">
    <property type="term" value="F:DNA binding"/>
    <property type="evidence" value="ECO:0007669"/>
    <property type="project" value="UniProtKB-KW"/>
</dbReference>
<name>A0ABR6RJD3_9BURK</name>
<comment type="similarity">
    <text evidence="1">Belongs to the LysR transcriptional regulatory family.</text>
</comment>
<dbReference type="Proteomes" id="UP000562492">
    <property type="component" value="Unassembled WGS sequence"/>
</dbReference>
<evidence type="ECO:0000256" key="3">
    <source>
        <dbReference type="ARBA" id="ARBA00023125"/>
    </source>
</evidence>
<evidence type="ECO:0000313" key="6">
    <source>
        <dbReference type="EMBL" id="MBB6579129.1"/>
    </source>
</evidence>
<comment type="caution">
    <text evidence="6">The sequence shown here is derived from an EMBL/GenBank/DDBJ whole genome shotgun (WGS) entry which is preliminary data.</text>
</comment>
<dbReference type="InterPro" id="IPR000847">
    <property type="entry name" value="LysR_HTH_N"/>
</dbReference>
<dbReference type="EMBL" id="JACHKZ010000023">
    <property type="protein sequence ID" value="MBB6579129.1"/>
    <property type="molecule type" value="Genomic_DNA"/>
</dbReference>
<dbReference type="InterPro" id="IPR050950">
    <property type="entry name" value="HTH-type_LysR_regulators"/>
</dbReference>
<dbReference type="InterPro" id="IPR036390">
    <property type="entry name" value="WH_DNA-bd_sf"/>
</dbReference>
<accession>A0ABR6RJD3</accession>
<dbReference type="RefSeq" id="WP_184710122.1">
    <property type="nucleotide sequence ID" value="NZ_JACHKZ010000023.1"/>
</dbReference>
<evidence type="ECO:0000256" key="4">
    <source>
        <dbReference type="ARBA" id="ARBA00023163"/>
    </source>
</evidence>
<evidence type="ECO:0000256" key="2">
    <source>
        <dbReference type="ARBA" id="ARBA00023015"/>
    </source>
</evidence>
<organism evidence="6 7">
    <name type="scientific">Comamonas odontotermitis</name>
    <dbReference type="NCBI Taxonomy" id="379895"/>
    <lineage>
        <taxon>Bacteria</taxon>
        <taxon>Pseudomonadati</taxon>
        <taxon>Pseudomonadota</taxon>
        <taxon>Betaproteobacteria</taxon>
        <taxon>Burkholderiales</taxon>
        <taxon>Comamonadaceae</taxon>
        <taxon>Comamonas</taxon>
    </lineage>
</organism>
<reference evidence="6 7" key="1">
    <citation type="submission" date="2020-08" db="EMBL/GenBank/DDBJ databases">
        <title>Functional genomics of gut bacteria from endangered species of beetles.</title>
        <authorList>
            <person name="Carlos-Shanley C."/>
        </authorList>
    </citation>
    <scope>NUCLEOTIDE SEQUENCE [LARGE SCALE GENOMIC DNA]</scope>
    <source>
        <strain evidence="6 7">S00124</strain>
    </source>
</reference>
<evidence type="ECO:0000259" key="5">
    <source>
        <dbReference type="PROSITE" id="PS50931"/>
    </source>
</evidence>
<protein>
    <submittedName>
        <fullName evidence="6">DNA-binding transcriptional LysR family regulator</fullName>
    </submittedName>
</protein>
<dbReference type="Pfam" id="PF00126">
    <property type="entry name" value="HTH_1"/>
    <property type="match status" value="1"/>
</dbReference>
<gene>
    <name evidence="6" type="ORF">HNP33_003239</name>
</gene>
<dbReference type="CDD" id="cd05466">
    <property type="entry name" value="PBP2_LTTR_substrate"/>
    <property type="match status" value="1"/>
</dbReference>
<feature type="domain" description="HTH lysR-type" evidence="5">
    <location>
        <begin position="6"/>
        <end position="63"/>
    </location>
</feature>
<dbReference type="InterPro" id="IPR036388">
    <property type="entry name" value="WH-like_DNA-bd_sf"/>
</dbReference>
<dbReference type="InterPro" id="IPR005119">
    <property type="entry name" value="LysR_subst-bd"/>
</dbReference>
<keyword evidence="7" id="KW-1185">Reference proteome</keyword>
<keyword evidence="4" id="KW-0804">Transcription</keyword>
<keyword evidence="3 6" id="KW-0238">DNA-binding</keyword>
<sequence>MSAITPTLRQLNCFKELANYKSFTSVAEVLKISQPAVSSAIRELEKGLDTNLFDRSTHHVRLTHEGEAIREHIEWMVNSFENGVRELHQSVKYRTSTIRIACIPSALHLIAPLLYQWQLKNPLINLRLMDMHSDELSKAIVTGNADIGLGVEFRTNQSIEFSLVTTDQMMAVLPVGHPLSYKEDISWNDLRKKNIAILNRGNTFQMIQNSLVEEGIDFSSITSLNFIESLYALVANNCHLGVIYNLQVKSHFESGLVFRPVKELISLRRICLMTMVNKNDKGSSVNDLWDFLLKNINNSTPRGEE</sequence>
<dbReference type="PROSITE" id="PS50931">
    <property type="entry name" value="HTH_LYSR"/>
    <property type="match status" value="1"/>
</dbReference>
<keyword evidence="2" id="KW-0805">Transcription regulation</keyword>
<dbReference type="Gene3D" id="3.40.190.290">
    <property type="match status" value="1"/>
</dbReference>
<dbReference type="SUPFAM" id="SSF46785">
    <property type="entry name" value="Winged helix' DNA-binding domain"/>
    <property type="match status" value="1"/>
</dbReference>
<dbReference type="Pfam" id="PF03466">
    <property type="entry name" value="LysR_substrate"/>
    <property type="match status" value="1"/>
</dbReference>
<evidence type="ECO:0000313" key="7">
    <source>
        <dbReference type="Proteomes" id="UP000562492"/>
    </source>
</evidence>
<dbReference type="SUPFAM" id="SSF53850">
    <property type="entry name" value="Periplasmic binding protein-like II"/>
    <property type="match status" value="1"/>
</dbReference>
<evidence type="ECO:0000256" key="1">
    <source>
        <dbReference type="ARBA" id="ARBA00009437"/>
    </source>
</evidence>
<dbReference type="PANTHER" id="PTHR30419">
    <property type="entry name" value="HTH-TYPE TRANSCRIPTIONAL REGULATOR YBHD"/>
    <property type="match status" value="1"/>
</dbReference>
<dbReference type="PRINTS" id="PR00039">
    <property type="entry name" value="HTHLYSR"/>
</dbReference>
<dbReference type="Gene3D" id="1.10.10.10">
    <property type="entry name" value="Winged helix-like DNA-binding domain superfamily/Winged helix DNA-binding domain"/>
    <property type="match status" value="1"/>
</dbReference>
<dbReference type="PANTHER" id="PTHR30419:SF8">
    <property type="entry name" value="NITROGEN ASSIMILATION TRANSCRIPTIONAL ACTIVATOR-RELATED"/>
    <property type="match status" value="1"/>
</dbReference>
<proteinExistence type="inferred from homology"/>